<feature type="region of interest" description="Disordered" evidence="1">
    <location>
        <begin position="1"/>
        <end position="20"/>
    </location>
</feature>
<reference evidence="2 3" key="1">
    <citation type="submission" date="2023-02" db="EMBL/GenBank/DDBJ databases">
        <title>LHISI_Scaffold_Assembly.</title>
        <authorList>
            <person name="Stuart O.P."/>
            <person name="Cleave R."/>
            <person name="Magrath M.J.L."/>
            <person name="Mikheyev A.S."/>
        </authorList>
    </citation>
    <scope>NUCLEOTIDE SEQUENCE [LARGE SCALE GENOMIC DNA]</scope>
    <source>
        <strain evidence="2">Daus_M_001</strain>
        <tissue evidence="2">Leg muscle</tissue>
    </source>
</reference>
<dbReference type="Proteomes" id="UP001159363">
    <property type="component" value="Chromosome 7"/>
</dbReference>
<comment type="caution">
    <text evidence="2">The sequence shown here is derived from an EMBL/GenBank/DDBJ whole genome shotgun (WGS) entry which is preliminary data.</text>
</comment>
<feature type="region of interest" description="Disordered" evidence="1">
    <location>
        <begin position="26"/>
        <end position="51"/>
    </location>
</feature>
<keyword evidence="3" id="KW-1185">Reference proteome</keyword>
<sequence length="242" mass="27271">MEQHQNARAGETGDPKENLQTTGIFRHNSHMRKSGSNLTGNGTQSPRWKASSPSLKQLGFYCLCIVGISSGSQPTFYVWTEEQSGKGAREVSSALVQHLQQMHLSENVRTIRLFCDGWKDWALYDIKQLSFKEGCFKRLEGISGLKRINIKQETVTVSNKKRTSLKVVLPQLPLKPNITAAKQKDVNNFLEILYGKEWRGDNRRKGYENIVKTSSTTEAEEDVDAIQEDSCNCLDDNCGMHS</sequence>
<proteinExistence type="predicted"/>
<evidence type="ECO:0000313" key="3">
    <source>
        <dbReference type="Proteomes" id="UP001159363"/>
    </source>
</evidence>
<name>A0ABQ9GY57_9NEOP</name>
<feature type="compositionally biased region" description="Basic and acidic residues" evidence="1">
    <location>
        <begin position="1"/>
        <end position="17"/>
    </location>
</feature>
<organism evidence="2 3">
    <name type="scientific">Dryococelus australis</name>
    <dbReference type="NCBI Taxonomy" id="614101"/>
    <lineage>
        <taxon>Eukaryota</taxon>
        <taxon>Metazoa</taxon>
        <taxon>Ecdysozoa</taxon>
        <taxon>Arthropoda</taxon>
        <taxon>Hexapoda</taxon>
        <taxon>Insecta</taxon>
        <taxon>Pterygota</taxon>
        <taxon>Neoptera</taxon>
        <taxon>Polyneoptera</taxon>
        <taxon>Phasmatodea</taxon>
        <taxon>Verophasmatodea</taxon>
        <taxon>Anareolatae</taxon>
        <taxon>Phasmatidae</taxon>
        <taxon>Eurycanthinae</taxon>
        <taxon>Dryococelus</taxon>
    </lineage>
</organism>
<evidence type="ECO:0000256" key="1">
    <source>
        <dbReference type="SAM" id="MobiDB-lite"/>
    </source>
</evidence>
<evidence type="ECO:0000313" key="2">
    <source>
        <dbReference type="EMBL" id="KAJ8876976.1"/>
    </source>
</evidence>
<gene>
    <name evidence="2" type="ORF">PR048_021428</name>
</gene>
<feature type="compositionally biased region" description="Polar residues" evidence="1">
    <location>
        <begin position="34"/>
        <end position="51"/>
    </location>
</feature>
<accession>A0ABQ9GY57</accession>
<dbReference type="EMBL" id="JARBHB010000008">
    <property type="protein sequence ID" value="KAJ8876976.1"/>
    <property type="molecule type" value="Genomic_DNA"/>
</dbReference>
<protein>
    <submittedName>
        <fullName evidence="2">Uncharacterized protein</fullName>
    </submittedName>
</protein>